<evidence type="ECO:0000313" key="3">
    <source>
        <dbReference type="EMBL" id="AMY70017.1"/>
    </source>
</evidence>
<dbReference type="KEGG" id="daa:AKL17_2779"/>
<dbReference type="InterPro" id="IPR000566">
    <property type="entry name" value="Lipocln_cytosolic_FA-bd_dom"/>
</dbReference>
<evidence type="ECO:0000259" key="2">
    <source>
        <dbReference type="Pfam" id="PF08212"/>
    </source>
</evidence>
<sequence>MPGLIRRAGLALALLLAGCGATAPQQGHRAPGVMIASAALFDPARFAGSWHVVADFPAPGTVPCGITREDWRLTAPGRFAVSGAACEPGGRSGFAGTAAVIGPGRIDLSAGTTRPDLGGEPLWVLWVDADYRVAAIGTPSGRFGMILSREPAARGDLVAAAREALDFNGYAPGRLRPR</sequence>
<name>A0A159Z4A9_9RHOB</name>
<feature type="signal peptide" evidence="1">
    <location>
        <begin position="1"/>
        <end position="23"/>
    </location>
</feature>
<dbReference type="InterPro" id="IPR012674">
    <property type="entry name" value="Calycin"/>
</dbReference>
<dbReference type="Gene3D" id="2.40.128.20">
    <property type="match status" value="1"/>
</dbReference>
<keyword evidence="1" id="KW-0732">Signal</keyword>
<dbReference type="OrthoDB" id="594739at2"/>
<feature type="domain" description="Lipocalin/cytosolic fatty-acid binding" evidence="2">
    <location>
        <begin position="42"/>
        <end position="176"/>
    </location>
</feature>
<dbReference type="PROSITE" id="PS51257">
    <property type="entry name" value="PROKAR_LIPOPROTEIN"/>
    <property type="match status" value="1"/>
</dbReference>
<dbReference type="STRING" id="1335048.AKL17_2779"/>
<dbReference type="RefSeq" id="WP_084739701.1">
    <property type="nucleotide sequence ID" value="NZ_CP012661.1"/>
</dbReference>
<evidence type="ECO:0000256" key="1">
    <source>
        <dbReference type="SAM" id="SignalP"/>
    </source>
</evidence>
<reference evidence="3 4" key="1">
    <citation type="submission" date="2015-09" db="EMBL/GenBank/DDBJ databases">
        <title>Complete genome sequence of Defluviimonas alba cai42t isolated from an oilfield in Xinjiang.</title>
        <authorList>
            <person name="Geng S."/>
            <person name="Pan X."/>
            <person name="Wu X."/>
        </authorList>
    </citation>
    <scope>NUCLEOTIDE SEQUENCE [LARGE SCALE GENOMIC DNA]</scope>
    <source>
        <strain evidence="4">cai42</strain>
    </source>
</reference>
<organism evidence="3 4">
    <name type="scientific">Frigidibacter mobilis</name>
    <dbReference type="NCBI Taxonomy" id="1335048"/>
    <lineage>
        <taxon>Bacteria</taxon>
        <taxon>Pseudomonadati</taxon>
        <taxon>Pseudomonadota</taxon>
        <taxon>Alphaproteobacteria</taxon>
        <taxon>Rhodobacterales</taxon>
        <taxon>Paracoccaceae</taxon>
        <taxon>Frigidibacter</taxon>
    </lineage>
</organism>
<dbReference type="AlphaFoldDB" id="A0A159Z4A9"/>
<dbReference type="Proteomes" id="UP000076128">
    <property type="component" value="Chromosome"/>
</dbReference>
<dbReference type="SUPFAM" id="SSF50814">
    <property type="entry name" value="Lipocalins"/>
    <property type="match status" value="1"/>
</dbReference>
<gene>
    <name evidence="3" type="ORF">AKL17_2779</name>
</gene>
<dbReference type="Pfam" id="PF08212">
    <property type="entry name" value="Lipocalin_2"/>
    <property type="match status" value="1"/>
</dbReference>
<evidence type="ECO:0000313" key="4">
    <source>
        <dbReference type="Proteomes" id="UP000076128"/>
    </source>
</evidence>
<feature type="chain" id="PRO_5007812127" evidence="1">
    <location>
        <begin position="24"/>
        <end position="178"/>
    </location>
</feature>
<proteinExistence type="predicted"/>
<dbReference type="EMBL" id="CP012661">
    <property type="protein sequence ID" value="AMY70017.1"/>
    <property type="molecule type" value="Genomic_DNA"/>
</dbReference>
<keyword evidence="4" id="KW-1185">Reference proteome</keyword>
<accession>A0A159Z4A9</accession>
<protein>
    <submittedName>
        <fullName evidence="3">Lipocalin family protein</fullName>
    </submittedName>
</protein>